<evidence type="ECO:0000313" key="1">
    <source>
        <dbReference type="EMBL" id="KDQ12103.1"/>
    </source>
</evidence>
<dbReference type="HOGENOM" id="CLU_2320020_0_0_1"/>
<gene>
    <name evidence="1" type="ORF">BOTBODRAFT_424383</name>
</gene>
<dbReference type="AlphaFoldDB" id="A0A067M8J0"/>
<accession>A0A067M8J0</accession>
<evidence type="ECO:0000313" key="2">
    <source>
        <dbReference type="Proteomes" id="UP000027195"/>
    </source>
</evidence>
<reference evidence="2" key="1">
    <citation type="journal article" date="2014" name="Proc. Natl. Acad. Sci. U.S.A.">
        <title>Extensive sampling of basidiomycete genomes demonstrates inadequacy of the white-rot/brown-rot paradigm for wood decay fungi.</title>
        <authorList>
            <person name="Riley R."/>
            <person name="Salamov A.A."/>
            <person name="Brown D.W."/>
            <person name="Nagy L.G."/>
            <person name="Floudas D."/>
            <person name="Held B.W."/>
            <person name="Levasseur A."/>
            <person name="Lombard V."/>
            <person name="Morin E."/>
            <person name="Otillar R."/>
            <person name="Lindquist E.A."/>
            <person name="Sun H."/>
            <person name="LaButti K.M."/>
            <person name="Schmutz J."/>
            <person name="Jabbour D."/>
            <person name="Luo H."/>
            <person name="Baker S.E."/>
            <person name="Pisabarro A.G."/>
            <person name="Walton J.D."/>
            <person name="Blanchette R.A."/>
            <person name="Henrissat B."/>
            <person name="Martin F."/>
            <person name="Cullen D."/>
            <person name="Hibbett D.S."/>
            <person name="Grigoriev I.V."/>
        </authorList>
    </citation>
    <scope>NUCLEOTIDE SEQUENCE [LARGE SCALE GENOMIC DNA]</scope>
    <source>
        <strain evidence="2">FD-172 SS1</strain>
    </source>
</reference>
<sequence length="99" mass="10542">MVAKGRFKLSMMLYCPASRLTALSTARIFSAMLLPIGFSYCESVVGLINRPVAWSAPGVDKSALGRRLLDAVTPIPTLLLSIEGAATLRGCKSQTVTVL</sequence>
<dbReference type="InParanoid" id="A0A067M8J0"/>
<protein>
    <submittedName>
        <fullName evidence="1">Uncharacterized protein</fullName>
    </submittedName>
</protein>
<proteinExistence type="predicted"/>
<name>A0A067M8J0_BOTB1</name>
<dbReference type="Proteomes" id="UP000027195">
    <property type="component" value="Unassembled WGS sequence"/>
</dbReference>
<dbReference type="EMBL" id="KL198052">
    <property type="protein sequence ID" value="KDQ12103.1"/>
    <property type="molecule type" value="Genomic_DNA"/>
</dbReference>
<organism evidence="1 2">
    <name type="scientific">Botryobasidium botryosum (strain FD-172 SS1)</name>
    <dbReference type="NCBI Taxonomy" id="930990"/>
    <lineage>
        <taxon>Eukaryota</taxon>
        <taxon>Fungi</taxon>
        <taxon>Dikarya</taxon>
        <taxon>Basidiomycota</taxon>
        <taxon>Agaricomycotina</taxon>
        <taxon>Agaricomycetes</taxon>
        <taxon>Cantharellales</taxon>
        <taxon>Botryobasidiaceae</taxon>
        <taxon>Botryobasidium</taxon>
    </lineage>
</organism>
<keyword evidence="2" id="KW-1185">Reference proteome</keyword>